<accession>A0ABS5BTE6</accession>
<protein>
    <submittedName>
        <fullName evidence="1">Uncharacterized protein</fullName>
    </submittedName>
</protein>
<proteinExistence type="predicted"/>
<evidence type="ECO:0000313" key="1">
    <source>
        <dbReference type="EMBL" id="MBP3956921.1"/>
    </source>
</evidence>
<dbReference type="PANTHER" id="PTHR30158:SF23">
    <property type="entry name" value="MULTIDRUG RESISTANCE PROTEIN MEXA"/>
    <property type="match status" value="1"/>
</dbReference>
<organism evidence="1 2">
    <name type="scientific">Gemmata palustris</name>
    <dbReference type="NCBI Taxonomy" id="2822762"/>
    <lineage>
        <taxon>Bacteria</taxon>
        <taxon>Pseudomonadati</taxon>
        <taxon>Planctomycetota</taxon>
        <taxon>Planctomycetia</taxon>
        <taxon>Gemmatales</taxon>
        <taxon>Gemmataceae</taxon>
        <taxon>Gemmata</taxon>
    </lineage>
</organism>
<comment type="caution">
    <text evidence="1">The sequence shown here is derived from an EMBL/GenBank/DDBJ whole genome shotgun (WGS) entry which is preliminary data.</text>
</comment>
<reference evidence="1 2" key="1">
    <citation type="submission" date="2021-04" db="EMBL/GenBank/DDBJ databases">
        <authorList>
            <person name="Ivanova A."/>
        </authorList>
    </citation>
    <scope>NUCLEOTIDE SEQUENCE [LARGE SCALE GENOMIC DNA]</scope>
    <source>
        <strain evidence="1 2">G18</strain>
    </source>
</reference>
<name>A0ABS5BTE6_9BACT</name>
<dbReference type="Gene3D" id="2.40.420.20">
    <property type="match status" value="1"/>
</dbReference>
<dbReference type="RefSeq" id="WP_210655497.1">
    <property type="nucleotide sequence ID" value="NZ_JAGKQQ010000001.1"/>
</dbReference>
<sequence>MLRNSPCRTSPGVAHQREIVIQHEMDGIVVVNKGLDASGRIVVDGVRPVRDGEKVEYEFRKPEPANPKKPLER</sequence>
<dbReference type="PANTHER" id="PTHR30158">
    <property type="entry name" value="ACRA/E-RELATED COMPONENT OF DRUG EFFLUX TRANSPORTER"/>
    <property type="match status" value="1"/>
</dbReference>
<gene>
    <name evidence="1" type="ORF">J8F10_16745</name>
</gene>
<evidence type="ECO:0000313" key="2">
    <source>
        <dbReference type="Proteomes" id="UP000676565"/>
    </source>
</evidence>
<keyword evidence="2" id="KW-1185">Reference proteome</keyword>
<dbReference type="Proteomes" id="UP000676565">
    <property type="component" value="Unassembled WGS sequence"/>
</dbReference>
<dbReference type="EMBL" id="JAGKQQ010000001">
    <property type="protein sequence ID" value="MBP3956921.1"/>
    <property type="molecule type" value="Genomic_DNA"/>
</dbReference>